<dbReference type="InterPro" id="IPR003717">
    <property type="entry name" value="RecO"/>
</dbReference>
<dbReference type="Gene3D" id="2.40.50.140">
    <property type="entry name" value="Nucleic acid-binding proteins"/>
    <property type="match status" value="1"/>
</dbReference>
<evidence type="ECO:0000313" key="9">
    <source>
        <dbReference type="EMBL" id="GIL38645.1"/>
    </source>
</evidence>
<evidence type="ECO:0000256" key="6">
    <source>
        <dbReference type="ARBA" id="ARBA00033409"/>
    </source>
</evidence>
<dbReference type="InterPro" id="IPR022572">
    <property type="entry name" value="DNA_rep/recomb_RecO_N"/>
</dbReference>
<evidence type="ECO:0000256" key="2">
    <source>
        <dbReference type="ARBA" id="ARBA00021310"/>
    </source>
</evidence>
<proteinExistence type="inferred from homology"/>
<dbReference type="InterPro" id="IPR042242">
    <property type="entry name" value="RecO_C"/>
</dbReference>
<dbReference type="Pfam" id="PF02565">
    <property type="entry name" value="RecO_C"/>
    <property type="match status" value="1"/>
</dbReference>
<evidence type="ECO:0000256" key="7">
    <source>
        <dbReference type="HAMAP-Rule" id="MF_00201"/>
    </source>
</evidence>
<dbReference type="RefSeq" id="WP_420241694.1">
    <property type="nucleotide sequence ID" value="NZ_BOPV01000001.1"/>
</dbReference>
<dbReference type="EMBL" id="BOPV01000001">
    <property type="protein sequence ID" value="GIL38645.1"/>
    <property type="molecule type" value="Genomic_DNA"/>
</dbReference>
<protein>
    <recommendedName>
        <fullName evidence="2 7">DNA repair protein RecO</fullName>
    </recommendedName>
    <alternativeName>
        <fullName evidence="6 7">Recombination protein O</fullName>
    </alternativeName>
</protein>
<dbReference type="Proteomes" id="UP000681075">
    <property type="component" value="Unassembled WGS sequence"/>
</dbReference>
<comment type="function">
    <text evidence="7">Involved in DNA repair and RecF pathway recombination.</text>
</comment>
<dbReference type="InterPro" id="IPR037278">
    <property type="entry name" value="ARFGAP/RecO"/>
</dbReference>
<feature type="domain" description="DNA replication/recombination mediator RecO N-terminal" evidence="8">
    <location>
        <begin position="1"/>
        <end position="76"/>
    </location>
</feature>
<comment type="similarity">
    <text evidence="1 7">Belongs to the RecO family.</text>
</comment>
<keyword evidence="4 7" id="KW-0233">DNA recombination</keyword>
<evidence type="ECO:0000259" key="8">
    <source>
        <dbReference type="Pfam" id="PF11967"/>
    </source>
</evidence>
<comment type="caution">
    <text evidence="9">The sequence shown here is derived from an EMBL/GenBank/DDBJ whole genome shotgun (WGS) entry which is preliminary data.</text>
</comment>
<name>A0A8S8XBG5_9PROT</name>
<dbReference type="SUPFAM" id="SSF50249">
    <property type="entry name" value="Nucleic acid-binding proteins"/>
    <property type="match status" value="1"/>
</dbReference>
<accession>A0A8S8XBG5</accession>
<dbReference type="PANTHER" id="PTHR33991:SF1">
    <property type="entry name" value="DNA REPAIR PROTEIN RECO"/>
    <property type="match status" value="1"/>
</dbReference>
<evidence type="ECO:0000313" key="10">
    <source>
        <dbReference type="Proteomes" id="UP000681075"/>
    </source>
</evidence>
<dbReference type="NCBIfam" id="TIGR00613">
    <property type="entry name" value="reco"/>
    <property type="match status" value="1"/>
</dbReference>
<keyword evidence="3 7" id="KW-0227">DNA damage</keyword>
<keyword evidence="5 7" id="KW-0234">DNA repair</keyword>
<evidence type="ECO:0000256" key="5">
    <source>
        <dbReference type="ARBA" id="ARBA00023204"/>
    </source>
</evidence>
<keyword evidence="10" id="KW-1185">Reference proteome</keyword>
<evidence type="ECO:0000256" key="1">
    <source>
        <dbReference type="ARBA" id="ARBA00007452"/>
    </source>
</evidence>
<dbReference type="GO" id="GO:0006302">
    <property type="term" value="P:double-strand break repair"/>
    <property type="evidence" value="ECO:0007669"/>
    <property type="project" value="TreeGrafter"/>
</dbReference>
<dbReference type="SUPFAM" id="SSF57863">
    <property type="entry name" value="ArfGap/RecO-like zinc finger"/>
    <property type="match status" value="1"/>
</dbReference>
<dbReference type="HAMAP" id="MF_00201">
    <property type="entry name" value="RecO"/>
    <property type="match status" value="1"/>
</dbReference>
<reference evidence="9" key="1">
    <citation type="submission" date="2021-02" db="EMBL/GenBank/DDBJ databases">
        <title>Genome sequence of Rhodospirillales sp. strain TMPK1 isolated from soil.</title>
        <authorList>
            <person name="Nakai R."/>
            <person name="Kusada H."/>
            <person name="Tamaki H."/>
        </authorList>
    </citation>
    <scope>NUCLEOTIDE SEQUENCE</scope>
    <source>
        <strain evidence="9">TMPK1</strain>
    </source>
</reference>
<dbReference type="InterPro" id="IPR012340">
    <property type="entry name" value="NA-bd_OB-fold"/>
</dbReference>
<dbReference type="AlphaFoldDB" id="A0A8S8XBG5"/>
<dbReference type="GO" id="GO:0043590">
    <property type="term" value="C:bacterial nucleoid"/>
    <property type="evidence" value="ECO:0007669"/>
    <property type="project" value="TreeGrafter"/>
</dbReference>
<evidence type="ECO:0000256" key="4">
    <source>
        <dbReference type="ARBA" id="ARBA00023172"/>
    </source>
</evidence>
<organism evidence="9 10">
    <name type="scientific">Roseiterribacter gracilis</name>
    <dbReference type="NCBI Taxonomy" id="2812848"/>
    <lineage>
        <taxon>Bacteria</taxon>
        <taxon>Pseudomonadati</taxon>
        <taxon>Pseudomonadota</taxon>
        <taxon>Alphaproteobacteria</taxon>
        <taxon>Rhodospirillales</taxon>
        <taxon>Roseiterribacteraceae</taxon>
        <taxon>Roseiterribacter</taxon>
    </lineage>
</organism>
<dbReference type="GO" id="GO:0006310">
    <property type="term" value="P:DNA recombination"/>
    <property type="evidence" value="ECO:0007669"/>
    <property type="project" value="UniProtKB-UniRule"/>
</dbReference>
<gene>
    <name evidence="7 9" type="primary">recO</name>
    <name evidence="9" type="ORF">TMPK1_08820</name>
</gene>
<dbReference type="Gene3D" id="1.20.1440.120">
    <property type="entry name" value="Recombination protein O, C-terminal domain"/>
    <property type="match status" value="1"/>
</dbReference>
<dbReference type="Pfam" id="PF11967">
    <property type="entry name" value="RecO_N"/>
    <property type="match status" value="1"/>
</dbReference>
<sequence length="247" mass="26044">MEWLDDAIVLEARAHGETSVVARLLTREHGLHAGLVQGGAGTRGRGVLQPGNRVSAKWRARLSEHLGTYNLELVESHAAKVLDEPLRLAALQSACAVIAAAMPEREPHEPAFHGFSAWLAALPGEAWDAGYVAFELGLLAALGFGLELDRCAATGAREGLTHVSPRTGRAVSEGAAAPFRDRLLPLPGFLIGTGPGDPAAIVDGLALSGHFLARSLFAATHAPLPAARERFIESYRRHAANPATGMP</sequence>
<dbReference type="PANTHER" id="PTHR33991">
    <property type="entry name" value="DNA REPAIR PROTEIN RECO"/>
    <property type="match status" value="1"/>
</dbReference>
<evidence type="ECO:0000256" key="3">
    <source>
        <dbReference type="ARBA" id="ARBA00022763"/>
    </source>
</evidence>